<dbReference type="InterPro" id="IPR036420">
    <property type="entry name" value="BRCT_dom_sf"/>
</dbReference>
<dbReference type="Gene3D" id="2.20.140.10">
    <property type="entry name" value="WGR domain"/>
    <property type="match status" value="1"/>
</dbReference>
<dbReference type="Proteomes" id="UP000750711">
    <property type="component" value="Unassembled WGS sequence"/>
</dbReference>
<evidence type="ECO:0000256" key="5">
    <source>
        <dbReference type="ARBA" id="ARBA00022723"/>
    </source>
</evidence>
<keyword evidence="22" id="KW-1185">Reference proteome</keyword>
<dbReference type="GO" id="GO:1990404">
    <property type="term" value="F:NAD+-protein mono-ADP-ribosyltransferase activity"/>
    <property type="evidence" value="ECO:0007669"/>
    <property type="project" value="TreeGrafter"/>
</dbReference>
<evidence type="ECO:0000256" key="12">
    <source>
        <dbReference type="ARBA" id="ARBA00023242"/>
    </source>
</evidence>
<keyword evidence="4" id="KW-0548">Nucleotidyltransferase</keyword>
<dbReference type="Pfam" id="PF05406">
    <property type="entry name" value="WGR"/>
    <property type="match status" value="1"/>
</dbReference>
<dbReference type="Pfam" id="PF00644">
    <property type="entry name" value="PARP"/>
    <property type="match status" value="1"/>
</dbReference>
<dbReference type="InterPro" id="IPR036616">
    <property type="entry name" value="Poly(ADP-ribose)pol_reg_dom_sf"/>
</dbReference>
<evidence type="ECO:0000256" key="8">
    <source>
        <dbReference type="ARBA" id="ARBA00022771"/>
    </source>
</evidence>
<evidence type="ECO:0000256" key="6">
    <source>
        <dbReference type="ARBA" id="ARBA00022737"/>
    </source>
</evidence>
<dbReference type="PROSITE" id="PS51977">
    <property type="entry name" value="WGR"/>
    <property type="match status" value="1"/>
</dbReference>
<dbReference type="InterPro" id="IPR012317">
    <property type="entry name" value="Poly(ADP-ribose)pol_cat_dom"/>
</dbReference>
<proteinExistence type="inferred from homology"/>
<dbReference type="GO" id="GO:0016779">
    <property type="term" value="F:nucleotidyltransferase activity"/>
    <property type="evidence" value="ECO:0007669"/>
    <property type="project" value="UniProtKB-KW"/>
</dbReference>
<dbReference type="FunFam" id="2.20.140.10:FF:000001">
    <property type="entry name" value="Poly [ADP-ribose] polymerase"/>
    <property type="match status" value="1"/>
</dbReference>
<evidence type="ECO:0000259" key="17">
    <source>
        <dbReference type="PROSITE" id="PS50172"/>
    </source>
</evidence>
<dbReference type="GO" id="GO:0003677">
    <property type="term" value="F:DNA binding"/>
    <property type="evidence" value="ECO:0007669"/>
    <property type="project" value="UniProtKB-KW"/>
</dbReference>
<feature type="domain" description="WGR" evidence="20">
    <location>
        <begin position="177"/>
        <end position="275"/>
    </location>
</feature>
<dbReference type="GO" id="GO:0005730">
    <property type="term" value="C:nucleolus"/>
    <property type="evidence" value="ECO:0007669"/>
    <property type="project" value="TreeGrafter"/>
</dbReference>
<keyword evidence="8" id="KW-0863">Zinc-finger</keyword>
<evidence type="ECO:0000256" key="14">
    <source>
        <dbReference type="ARBA" id="ARBA00033987"/>
    </source>
</evidence>
<dbReference type="CDD" id="cd07997">
    <property type="entry name" value="WGR_PARP"/>
    <property type="match status" value="1"/>
</dbReference>
<feature type="region of interest" description="Disordered" evidence="16">
    <location>
        <begin position="284"/>
        <end position="315"/>
    </location>
</feature>
<evidence type="ECO:0000256" key="3">
    <source>
        <dbReference type="ARBA" id="ARBA00022679"/>
    </source>
</evidence>
<dbReference type="PROSITE" id="PS50172">
    <property type="entry name" value="BRCT"/>
    <property type="match status" value="1"/>
</dbReference>
<evidence type="ECO:0000259" key="19">
    <source>
        <dbReference type="PROSITE" id="PS51060"/>
    </source>
</evidence>
<dbReference type="Gene3D" id="3.40.50.10190">
    <property type="entry name" value="BRCT domain"/>
    <property type="match status" value="1"/>
</dbReference>
<dbReference type="GO" id="GO:0006302">
    <property type="term" value="P:double-strand break repair"/>
    <property type="evidence" value="ECO:0007669"/>
    <property type="project" value="TreeGrafter"/>
</dbReference>
<feature type="compositionally biased region" description="Low complexity" evidence="16">
    <location>
        <begin position="74"/>
        <end position="100"/>
    </location>
</feature>
<feature type="domain" description="PARP catalytic" evidence="18">
    <location>
        <begin position="472"/>
        <end position="696"/>
    </location>
</feature>
<comment type="subcellular location">
    <subcellularLocation>
        <location evidence="1">Nucleus</location>
    </subcellularLocation>
</comment>
<keyword evidence="10 15" id="KW-0520">NAD</keyword>
<keyword evidence="12" id="KW-0539">Nucleus</keyword>
<gene>
    <name evidence="21" type="ORF">GP486_005218</name>
</gene>
<evidence type="ECO:0000256" key="13">
    <source>
        <dbReference type="ARBA" id="ARBA00024347"/>
    </source>
</evidence>
<dbReference type="InterPro" id="IPR050800">
    <property type="entry name" value="ARTD/PARP"/>
</dbReference>
<dbReference type="SUPFAM" id="SSF56399">
    <property type="entry name" value="ADP-ribosylation"/>
    <property type="match status" value="1"/>
</dbReference>
<evidence type="ECO:0000256" key="4">
    <source>
        <dbReference type="ARBA" id="ARBA00022695"/>
    </source>
</evidence>
<keyword evidence="7" id="KW-0013">ADP-ribosylation</keyword>
<keyword evidence="6" id="KW-0677">Repeat</keyword>
<evidence type="ECO:0000256" key="15">
    <source>
        <dbReference type="RuleBase" id="RU362114"/>
    </source>
</evidence>
<keyword evidence="9" id="KW-0862">Zinc</keyword>
<evidence type="ECO:0000256" key="16">
    <source>
        <dbReference type="SAM" id="MobiDB-lite"/>
    </source>
</evidence>
<evidence type="ECO:0000256" key="11">
    <source>
        <dbReference type="ARBA" id="ARBA00023125"/>
    </source>
</evidence>
<comment type="similarity">
    <text evidence="13">Belongs to the ARTD/PARP family.</text>
</comment>
<dbReference type="Gene3D" id="3.90.228.10">
    <property type="match status" value="1"/>
</dbReference>
<feature type="region of interest" description="Disordered" evidence="16">
    <location>
        <begin position="59"/>
        <end position="142"/>
    </location>
</feature>
<evidence type="ECO:0000259" key="20">
    <source>
        <dbReference type="PROSITE" id="PS51977"/>
    </source>
</evidence>
<dbReference type="InterPro" id="IPR004102">
    <property type="entry name" value="Poly(ADP-ribose)pol_reg_dom"/>
</dbReference>
<dbReference type="SUPFAM" id="SSF142921">
    <property type="entry name" value="WGR domain-like"/>
    <property type="match status" value="1"/>
</dbReference>
<dbReference type="GO" id="GO:0008270">
    <property type="term" value="F:zinc ion binding"/>
    <property type="evidence" value="ECO:0007669"/>
    <property type="project" value="UniProtKB-KW"/>
</dbReference>
<name>A0A9P8RN39_9PEZI</name>
<dbReference type="PROSITE" id="PS51059">
    <property type="entry name" value="PARP_CATALYTIC"/>
    <property type="match status" value="1"/>
</dbReference>
<keyword evidence="11" id="KW-0238">DNA-binding</keyword>
<dbReference type="EC" id="2.4.2.-" evidence="15"/>
<dbReference type="AlphaFoldDB" id="A0A9P8RN39"/>
<dbReference type="GO" id="GO:0003950">
    <property type="term" value="F:NAD+ poly-ADP-ribosyltransferase activity"/>
    <property type="evidence" value="ECO:0007669"/>
    <property type="project" value="UniProtKB-UniRule"/>
</dbReference>
<feature type="domain" description="PARP alpha-helical" evidence="19">
    <location>
        <begin position="313"/>
        <end position="439"/>
    </location>
</feature>
<keyword evidence="2 15" id="KW-0328">Glycosyltransferase</keyword>
<evidence type="ECO:0000313" key="21">
    <source>
        <dbReference type="EMBL" id="KAH0556991.1"/>
    </source>
</evidence>
<evidence type="ECO:0000256" key="10">
    <source>
        <dbReference type="ARBA" id="ARBA00023027"/>
    </source>
</evidence>
<keyword evidence="5" id="KW-0479">Metal-binding</keyword>
<dbReference type="Pfam" id="PF00533">
    <property type="entry name" value="BRCT"/>
    <property type="match status" value="1"/>
</dbReference>
<dbReference type="InterPro" id="IPR008893">
    <property type="entry name" value="WGR_domain"/>
</dbReference>
<sequence length="696" mass="76508">MILSNGGRISARVDESCTHLVTSQADFYKPSAKNKQARSIPDLKVVNLDWLLDSVQNKKSEPETSYAFGTNKNSSSSQGKVVSSKSTENANSKARSAAASGGTNVTKLDDKTDNTSRPSSKGRKRARQNTVAGDDDAVHNDAVENSVSAAKKVKDDKKAKPASLSVPVDEGCHLSGTHQVYIDPHGTIYDAALNQTNVSNNANKFYRIQLLVSISNPGGYYTWTRWGRVGERGQAALLGNGALEVAMAQFEKKFKDKSGNQWVNRLDPPKLNKYTFIEKNYEESDDDEGNYVGDASSSKSPKKSEKEKLPEVQSTLPQPVQRLMQLIFNQSYFANTMASMRYDADKLPLGKLSKRTLENGFQALKSLAEVLIYPSVAGTKYGTNSTNAIQQLTNQYYSVIPHAFGRNRPPIINTEDMMKREIELLESLTDMEACLCSCRTVHSTIMANTYKIANEIMKDASGHTDNAGNPIHLLDKQYHGLGMREMAPLENTSGEFRELEDYLVKSHGHTHQYEIPMENGIPCPLTGLEFRLRFKVQDIFRIERHGESDRFNRSPIAESVASDRRLLWHGSRCTNFGGILSQGLRIAPPEAPVSGYMFGKGIYLADISSKAAGYCYPNQSGNHALLLLCEAELGKPMLELIHSDYNAGDIARAKGKIATWGKGITGLAAWKDASCVNPNLKGVLMPDTSTPPGNTG</sequence>
<accession>A0A9P8RN39</accession>
<dbReference type="EMBL" id="JAGHQM010000948">
    <property type="protein sequence ID" value="KAH0556991.1"/>
    <property type="molecule type" value="Genomic_DNA"/>
</dbReference>
<dbReference type="Pfam" id="PF02877">
    <property type="entry name" value="PARP_reg"/>
    <property type="match status" value="1"/>
</dbReference>
<dbReference type="CDD" id="cd01437">
    <property type="entry name" value="parp_like"/>
    <property type="match status" value="1"/>
</dbReference>
<evidence type="ECO:0000256" key="1">
    <source>
        <dbReference type="ARBA" id="ARBA00004123"/>
    </source>
</evidence>
<dbReference type="FunFam" id="1.20.142.10:FF:000002">
    <property type="entry name" value="Poly [ADP-ribose] polymerase"/>
    <property type="match status" value="1"/>
</dbReference>
<organism evidence="21 22">
    <name type="scientific">Trichoglossum hirsutum</name>
    <dbReference type="NCBI Taxonomy" id="265104"/>
    <lineage>
        <taxon>Eukaryota</taxon>
        <taxon>Fungi</taxon>
        <taxon>Dikarya</taxon>
        <taxon>Ascomycota</taxon>
        <taxon>Pezizomycotina</taxon>
        <taxon>Geoglossomycetes</taxon>
        <taxon>Geoglossales</taxon>
        <taxon>Geoglossaceae</taxon>
        <taxon>Trichoglossum</taxon>
    </lineage>
</organism>
<dbReference type="PROSITE" id="PS51060">
    <property type="entry name" value="PARP_ALPHA_HD"/>
    <property type="match status" value="1"/>
</dbReference>
<dbReference type="PANTHER" id="PTHR10459">
    <property type="entry name" value="DNA LIGASE"/>
    <property type="match status" value="1"/>
</dbReference>
<keyword evidence="3 15" id="KW-0808">Transferase</keyword>
<dbReference type="SUPFAM" id="SSF52113">
    <property type="entry name" value="BRCT domain"/>
    <property type="match status" value="1"/>
</dbReference>
<comment type="caution">
    <text evidence="21">The sequence shown here is derived from an EMBL/GenBank/DDBJ whole genome shotgun (WGS) entry which is preliminary data.</text>
</comment>
<dbReference type="Gene3D" id="1.20.142.10">
    <property type="entry name" value="Poly(ADP-ribose) polymerase, regulatory domain"/>
    <property type="match status" value="1"/>
</dbReference>
<protein>
    <recommendedName>
        <fullName evidence="15">Poly [ADP-ribose] polymerase</fullName>
        <shortName evidence="15">PARP</shortName>
        <ecNumber evidence="15">2.4.2.-</ecNumber>
    </recommendedName>
</protein>
<evidence type="ECO:0000256" key="9">
    <source>
        <dbReference type="ARBA" id="ARBA00022833"/>
    </source>
</evidence>
<feature type="domain" description="BRCT" evidence="17">
    <location>
        <begin position="1"/>
        <end position="68"/>
    </location>
</feature>
<dbReference type="GO" id="GO:0070212">
    <property type="term" value="P:protein poly-ADP-ribosylation"/>
    <property type="evidence" value="ECO:0007669"/>
    <property type="project" value="TreeGrafter"/>
</dbReference>
<dbReference type="InterPro" id="IPR036930">
    <property type="entry name" value="WGR_dom_sf"/>
</dbReference>
<feature type="non-terminal residue" evidence="21">
    <location>
        <position position="1"/>
    </location>
</feature>
<dbReference type="InterPro" id="IPR001357">
    <property type="entry name" value="BRCT_dom"/>
</dbReference>
<comment type="catalytic activity">
    <reaction evidence="14">
        <text>NAD(+) + (ADP-D-ribosyl)n-acceptor = nicotinamide + (ADP-D-ribosyl)n+1-acceptor + H(+).</text>
        <dbReference type="EC" id="2.4.2.30"/>
    </reaction>
</comment>
<reference evidence="21" key="1">
    <citation type="submission" date="2021-03" db="EMBL/GenBank/DDBJ databases">
        <title>Comparative genomics and phylogenomic investigation of the class Geoglossomycetes provide insights into ecological specialization and systematics.</title>
        <authorList>
            <person name="Melie T."/>
            <person name="Pirro S."/>
            <person name="Miller A.N."/>
            <person name="Quandt A."/>
        </authorList>
    </citation>
    <scope>NUCLEOTIDE SEQUENCE</scope>
    <source>
        <strain evidence="21">CAQ_001_2017</strain>
    </source>
</reference>
<evidence type="ECO:0000313" key="22">
    <source>
        <dbReference type="Proteomes" id="UP000750711"/>
    </source>
</evidence>
<dbReference type="SUPFAM" id="SSF47587">
    <property type="entry name" value="Domain of poly(ADP-ribose) polymerase"/>
    <property type="match status" value="1"/>
</dbReference>
<dbReference type="SMART" id="SM00773">
    <property type="entry name" value="WGR"/>
    <property type="match status" value="1"/>
</dbReference>
<evidence type="ECO:0000259" key="18">
    <source>
        <dbReference type="PROSITE" id="PS51059"/>
    </source>
</evidence>
<evidence type="ECO:0000256" key="2">
    <source>
        <dbReference type="ARBA" id="ARBA00022676"/>
    </source>
</evidence>
<evidence type="ECO:0000256" key="7">
    <source>
        <dbReference type="ARBA" id="ARBA00022765"/>
    </source>
</evidence>
<dbReference type="PANTHER" id="PTHR10459:SF60">
    <property type="entry name" value="POLY [ADP-RIBOSE] POLYMERASE 2"/>
    <property type="match status" value="1"/>
</dbReference>